<dbReference type="Proteomes" id="UP000237440">
    <property type="component" value="Unassembled WGS sequence"/>
</dbReference>
<reference evidence="3" key="1">
    <citation type="submission" date="2017-02" db="EMBL/GenBank/DDBJ databases">
        <authorList>
            <person name="Furmanczyk E.M."/>
        </authorList>
    </citation>
    <scope>NUCLEOTIDE SEQUENCE [LARGE SCALE GENOMIC DNA]</scope>
    <source>
        <strain evidence="3">AP3_22</strain>
    </source>
</reference>
<proteinExistence type="predicted"/>
<gene>
    <name evidence="2" type="ORF">B0D71_12330</name>
</gene>
<dbReference type="OrthoDB" id="7026709at2"/>
<dbReference type="AlphaFoldDB" id="A0A2S3VQK2"/>
<dbReference type="PROSITE" id="PS51257">
    <property type="entry name" value="PROKAR_LIPOPROTEIN"/>
    <property type="match status" value="1"/>
</dbReference>
<comment type="caution">
    <text evidence="2">The sequence shown here is derived from an EMBL/GenBank/DDBJ whole genome shotgun (WGS) entry which is preliminary data.</text>
</comment>
<accession>A0A2S3VQK2</accession>
<protein>
    <recommendedName>
        <fullName evidence="4">Lipoprotein</fullName>
    </recommendedName>
</protein>
<feature type="signal peptide" evidence="1">
    <location>
        <begin position="1"/>
        <end position="19"/>
    </location>
</feature>
<evidence type="ECO:0000256" key="1">
    <source>
        <dbReference type="SAM" id="SignalP"/>
    </source>
</evidence>
<name>A0A2S3VQK2_9PSED</name>
<keyword evidence="3" id="KW-1185">Reference proteome</keyword>
<dbReference type="EMBL" id="MUJK01000003">
    <property type="protein sequence ID" value="POF42224.1"/>
    <property type="molecule type" value="Genomic_DNA"/>
</dbReference>
<evidence type="ECO:0000313" key="3">
    <source>
        <dbReference type="Proteomes" id="UP000237440"/>
    </source>
</evidence>
<evidence type="ECO:0000313" key="2">
    <source>
        <dbReference type="EMBL" id="POF42224.1"/>
    </source>
</evidence>
<organism evidence="2 3">
    <name type="scientific">Pseudomonas laurylsulfativorans</name>
    <dbReference type="NCBI Taxonomy" id="1943631"/>
    <lineage>
        <taxon>Bacteria</taxon>
        <taxon>Pseudomonadati</taxon>
        <taxon>Pseudomonadota</taxon>
        <taxon>Gammaproteobacteria</taxon>
        <taxon>Pseudomonadales</taxon>
        <taxon>Pseudomonadaceae</taxon>
        <taxon>Pseudomonas</taxon>
    </lineage>
</organism>
<keyword evidence="1" id="KW-0732">Signal</keyword>
<evidence type="ECO:0008006" key="4">
    <source>
        <dbReference type="Google" id="ProtNLM"/>
    </source>
</evidence>
<sequence length="73" mass="7423">MIANLIKVSLIAGAVLLSACSGVSSHRDYSADSVQPAGFGPGPANSNANRMNFHGSALGNSFGEYSSGLLHDD</sequence>
<feature type="chain" id="PRO_5015720178" description="Lipoprotein" evidence="1">
    <location>
        <begin position="20"/>
        <end position="73"/>
    </location>
</feature>
<dbReference type="RefSeq" id="WP_103395041.1">
    <property type="nucleotide sequence ID" value="NZ_MUJK01000003.1"/>
</dbReference>